<dbReference type="OrthoDB" id="1431247at2759"/>
<protein>
    <recommendedName>
        <fullName evidence="4">SHSP domain-containing protein</fullName>
    </recommendedName>
</protein>
<dbReference type="Proteomes" id="UP000017836">
    <property type="component" value="Unassembled WGS sequence"/>
</dbReference>
<dbReference type="Gramene" id="ERN19638">
    <property type="protein sequence ID" value="ERN19638"/>
    <property type="gene ID" value="AMTR_s00062p00149670"/>
</dbReference>
<dbReference type="InterPro" id="IPR002068">
    <property type="entry name" value="A-crystallin/Hsp20_dom"/>
</dbReference>
<comment type="similarity">
    <text evidence="2 3">Belongs to the small heat shock protein (HSP20) family.</text>
</comment>
<evidence type="ECO:0000256" key="2">
    <source>
        <dbReference type="PROSITE-ProRule" id="PRU00285"/>
    </source>
</evidence>
<evidence type="ECO:0000256" key="3">
    <source>
        <dbReference type="RuleBase" id="RU003616"/>
    </source>
</evidence>
<dbReference type="SUPFAM" id="SSF49764">
    <property type="entry name" value="HSP20-like chaperones"/>
    <property type="match status" value="1"/>
</dbReference>
<dbReference type="STRING" id="13333.U5DGT4"/>
<dbReference type="GO" id="GO:0051259">
    <property type="term" value="P:protein complex oligomerization"/>
    <property type="evidence" value="ECO:0000318"/>
    <property type="project" value="GO_Central"/>
</dbReference>
<keyword evidence="6" id="KW-1185">Reference proteome</keyword>
<proteinExistence type="inferred from homology"/>
<dbReference type="GO" id="GO:0006457">
    <property type="term" value="P:protein folding"/>
    <property type="evidence" value="ECO:0000318"/>
    <property type="project" value="GO_Central"/>
</dbReference>
<reference evidence="6" key="1">
    <citation type="journal article" date="2013" name="Science">
        <title>The Amborella genome and the evolution of flowering plants.</title>
        <authorList>
            <consortium name="Amborella Genome Project"/>
        </authorList>
    </citation>
    <scope>NUCLEOTIDE SEQUENCE [LARGE SCALE GENOMIC DNA]</scope>
</reference>
<dbReference type="EMBL" id="KI392068">
    <property type="protein sequence ID" value="ERN19638.1"/>
    <property type="molecule type" value="Genomic_DNA"/>
</dbReference>
<feature type="domain" description="SHSP" evidence="4">
    <location>
        <begin position="22"/>
        <end position="141"/>
    </location>
</feature>
<keyword evidence="1" id="KW-0346">Stress response</keyword>
<dbReference type="KEGG" id="atr:18448031"/>
<dbReference type="GO" id="GO:0042542">
    <property type="term" value="P:response to hydrogen peroxide"/>
    <property type="evidence" value="ECO:0000318"/>
    <property type="project" value="GO_Central"/>
</dbReference>
<dbReference type="PROSITE" id="PS01031">
    <property type="entry name" value="SHSP"/>
    <property type="match status" value="1"/>
</dbReference>
<evidence type="ECO:0000256" key="1">
    <source>
        <dbReference type="ARBA" id="ARBA00023016"/>
    </source>
</evidence>
<dbReference type="AlphaFoldDB" id="U5DGT4"/>
<sequence>MEFSAMNPSLQYFMASTFPLASYRVRMMTPENHVEWRETPHAHVFSADLPGVRKEDIRVEVEDSLYLIIRTENQATDEMREEEGGERPLMRRRRFMRKFRLPEGVNITQISAEFRDGVLSVNVPRLVSLRERFRVDPSDVPDCHELLAPAA</sequence>
<dbReference type="GO" id="GO:0009408">
    <property type="term" value="P:response to heat"/>
    <property type="evidence" value="ECO:0000318"/>
    <property type="project" value="GO_Central"/>
</dbReference>
<dbReference type="PANTHER" id="PTHR11527">
    <property type="entry name" value="HEAT-SHOCK PROTEIN 20 FAMILY MEMBER"/>
    <property type="match status" value="1"/>
</dbReference>
<dbReference type="GO" id="GO:0051082">
    <property type="term" value="F:unfolded protein binding"/>
    <property type="evidence" value="ECO:0000318"/>
    <property type="project" value="GO_Central"/>
</dbReference>
<evidence type="ECO:0000313" key="5">
    <source>
        <dbReference type="EMBL" id="ERN19638.1"/>
    </source>
</evidence>
<dbReference type="InterPro" id="IPR008978">
    <property type="entry name" value="HSP20-like_chaperone"/>
</dbReference>
<dbReference type="Gene3D" id="2.60.40.790">
    <property type="match status" value="1"/>
</dbReference>
<dbReference type="GO" id="GO:0009651">
    <property type="term" value="P:response to salt stress"/>
    <property type="evidence" value="ECO:0000318"/>
    <property type="project" value="GO_Central"/>
</dbReference>
<evidence type="ECO:0000313" key="6">
    <source>
        <dbReference type="Proteomes" id="UP000017836"/>
    </source>
</evidence>
<dbReference type="InterPro" id="IPR031107">
    <property type="entry name" value="Small_HSP"/>
</dbReference>
<organism evidence="5 6">
    <name type="scientific">Amborella trichopoda</name>
    <dbReference type="NCBI Taxonomy" id="13333"/>
    <lineage>
        <taxon>Eukaryota</taxon>
        <taxon>Viridiplantae</taxon>
        <taxon>Streptophyta</taxon>
        <taxon>Embryophyta</taxon>
        <taxon>Tracheophyta</taxon>
        <taxon>Spermatophyta</taxon>
        <taxon>Magnoliopsida</taxon>
        <taxon>Amborellales</taxon>
        <taxon>Amborellaceae</taxon>
        <taxon>Amborella</taxon>
    </lineage>
</organism>
<dbReference type="Pfam" id="PF00011">
    <property type="entry name" value="HSP20"/>
    <property type="match status" value="1"/>
</dbReference>
<name>U5DGT4_AMBTC</name>
<gene>
    <name evidence="5" type="ORF">AMTR_s00062p00149670</name>
</gene>
<dbReference type="eggNOG" id="KOG0710">
    <property type="taxonomic scope" value="Eukaryota"/>
</dbReference>
<dbReference type="OMA" id="KMEFSTF"/>
<accession>U5DGT4</accession>
<evidence type="ECO:0000259" key="4">
    <source>
        <dbReference type="PROSITE" id="PS01031"/>
    </source>
</evidence>
<dbReference type="HOGENOM" id="CLU_046737_13_1_1"/>